<evidence type="ECO:0000313" key="4">
    <source>
        <dbReference type="Proteomes" id="UP001331761"/>
    </source>
</evidence>
<protein>
    <recommendedName>
        <fullName evidence="2">Conjugative transposon TraJ C-terminal domain-containing protein</fullName>
    </recommendedName>
</protein>
<organism evidence="3 4">
    <name type="scientific">Trichostrongylus colubriformis</name>
    <name type="common">Black scour worm</name>
    <dbReference type="NCBI Taxonomy" id="6319"/>
    <lineage>
        <taxon>Eukaryota</taxon>
        <taxon>Metazoa</taxon>
        <taxon>Ecdysozoa</taxon>
        <taxon>Nematoda</taxon>
        <taxon>Chromadorea</taxon>
        <taxon>Rhabditida</taxon>
        <taxon>Rhabditina</taxon>
        <taxon>Rhabditomorpha</taxon>
        <taxon>Strongyloidea</taxon>
        <taxon>Trichostrongylidae</taxon>
        <taxon>Trichostrongylus</taxon>
    </lineage>
</organism>
<feature type="domain" description="Conjugative transposon TraJ C-terminal" evidence="2">
    <location>
        <begin position="158"/>
        <end position="249"/>
    </location>
</feature>
<keyword evidence="4" id="KW-1185">Reference proteome</keyword>
<reference evidence="3 4" key="1">
    <citation type="submission" date="2019-10" db="EMBL/GenBank/DDBJ databases">
        <title>Assembly and Annotation for the nematode Trichostrongylus colubriformis.</title>
        <authorList>
            <person name="Martin J."/>
        </authorList>
    </citation>
    <scope>NUCLEOTIDE SEQUENCE [LARGE SCALE GENOMIC DNA]</scope>
    <source>
        <strain evidence="3">G859</strain>
        <tissue evidence="3">Whole worm</tissue>
    </source>
</reference>
<gene>
    <name evidence="3" type="ORF">GCK32_017729</name>
</gene>
<dbReference type="Pfam" id="PF07863">
    <property type="entry name" value="CtnDOT_TraJ"/>
    <property type="match status" value="1"/>
</dbReference>
<comment type="caution">
    <text evidence="3">The sequence shown here is derived from an EMBL/GenBank/DDBJ whole genome shotgun (WGS) entry which is preliminary data.</text>
</comment>
<feature type="transmembrane region" description="Helical" evidence="1">
    <location>
        <begin position="164"/>
        <end position="188"/>
    </location>
</feature>
<keyword evidence="1" id="KW-1133">Transmembrane helix</keyword>
<name>A0AAN8IGU8_TRICO</name>
<dbReference type="AlphaFoldDB" id="A0AAN8IGU8"/>
<keyword evidence="1" id="KW-0812">Transmembrane</keyword>
<evidence type="ECO:0000313" key="3">
    <source>
        <dbReference type="EMBL" id="KAK5974264.1"/>
    </source>
</evidence>
<accession>A0AAN8IGU8</accession>
<dbReference type="InterPro" id="IPR012424">
    <property type="entry name" value="Conjugative_transposon_TraJ_C"/>
</dbReference>
<evidence type="ECO:0000259" key="2">
    <source>
        <dbReference type="Pfam" id="PF07863"/>
    </source>
</evidence>
<keyword evidence="1" id="KW-0472">Membrane</keyword>
<sequence>MQDRVYVLANGKAMEVVASSRTENLEVEARDHVAMFHHWFFTLDPDEQAITTTITRALYMADGSAKTQYDDLVETGYISGIISGNILRSTSLVTRSLVTQGYLRNVSRTDHNPHGLLIVEARDHVAMFHIVCYLAVNRLDGQEHMVNPLSTGVRYPGVFVATDWAYIAFLLIGIVGYFTVPSVAGYIVHAGGGNALMDKVTRLTVGSARTATSAATGGMSGDAYGGAANKMNNGMSEAGASNGYFKDKIGGK</sequence>
<evidence type="ECO:0000256" key="1">
    <source>
        <dbReference type="SAM" id="Phobius"/>
    </source>
</evidence>
<proteinExistence type="predicted"/>
<dbReference type="Proteomes" id="UP001331761">
    <property type="component" value="Unassembled WGS sequence"/>
</dbReference>
<dbReference type="EMBL" id="WIXE01014476">
    <property type="protein sequence ID" value="KAK5974264.1"/>
    <property type="molecule type" value="Genomic_DNA"/>
</dbReference>